<gene>
    <name evidence="1" type="ORF">L9F63_004928</name>
</gene>
<reference evidence="1" key="2">
    <citation type="submission" date="2023-05" db="EMBL/GenBank/DDBJ databases">
        <authorList>
            <person name="Fouks B."/>
        </authorList>
    </citation>
    <scope>NUCLEOTIDE SEQUENCE</scope>
    <source>
        <strain evidence="1">Stay&amp;Tobe</strain>
        <tissue evidence="1">Testes</tissue>
    </source>
</reference>
<accession>A0AAD7ZDQ5</accession>
<comment type="caution">
    <text evidence="1">The sequence shown here is derived from an EMBL/GenBank/DDBJ whole genome shotgun (WGS) entry which is preliminary data.</text>
</comment>
<dbReference type="EMBL" id="JASPKZ010008858">
    <property type="protein sequence ID" value="KAJ9578824.1"/>
    <property type="molecule type" value="Genomic_DNA"/>
</dbReference>
<sequence length="91" mass="10158">TAVFTNCTLTRATRDGLLVQSALCKNGLIFTQFLFRHSDKITRHVNSLLLRRKLVATLIPILFSAPVMQQVVLSYIGQCRRVSFPVAAPVD</sequence>
<proteinExistence type="predicted"/>
<feature type="non-terminal residue" evidence="1">
    <location>
        <position position="1"/>
    </location>
</feature>
<protein>
    <submittedName>
        <fullName evidence="1">Uncharacterized protein</fullName>
    </submittedName>
</protein>
<keyword evidence="2" id="KW-1185">Reference proteome</keyword>
<organism evidence="1 2">
    <name type="scientific">Diploptera punctata</name>
    <name type="common">Pacific beetle cockroach</name>
    <dbReference type="NCBI Taxonomy" id="6984"/>
    <lineage>
        <taxon>Eukaryota</taxon>
        <taxon>Metazoa</taxon>
        <taxon>Ecdysozoa</taxon>
        <taxon>Arthropoda</taxon>
        <taxon>Hexapoda</taxon>
        <taxon>Insecta</taxon>
        <taxon>Pterygota</taxon>
        <taxon>Neoptera</taxon>
        <taxon>Polyneoptera</taxon>
        <taxon>Dictyoptera</taxon>
        <taxon>Blattodea</taxon>
        <taxon>Blaberoidea</taxon>
        <taxon>Blaberidae</taxon>
        <taxon>Diplopterinae</taxon>
        <taxon>Diploptera</taxon>
    </lineage>
</organism>
<dbReference type="AlphaFoldDB" id="A0AAD7ZDQ5"/>
<evidence type="ECO:0000313" key="1">
    <source>
        <dbReference type="EMBL" id="KAJ9578824.1"/>
    </source>
</evidence>
<reference evidence="1" key="1">
    <citation type="journal article" date="2023" name="IScience">
        <title>Live-bearing cockroach genome reveals convergent evolutionary mechanisms linked to viviparity in insects and beyond.</title>
        <authorList>
            <person name="Fouks B."/>
            <person name="Harrison M.C."/>
            <person name="Mikhailova A.A."/>
            <person name="Marchal E."/>
            <person name="English S."/>
            <person name="Carruthers M."/>
            <person name="Jennings E.C."/>
            <person name="Chiamaka E.L."/>
            <person name="Frigard R.A."/>
            <person name="Pippel M."/>
            <person name="Attardo G.M."/>
            <person name="Benoit J.B."/>
            <person name="Bornberg-Bauer E."/>
            <person name="Tobe S.S."/>
        </authorList>
    </citation>
    <scope>NUCLEOTIDE SEQUENCE</scope>
    <source>
        <strain evidence="1">Stay&amp;Tobe</strain>
    </source>
</reference>
<evidence type="ECO:0000313" key="2">
    <source>
        <dbReference type="Proteomes" id="UP001233999"/>
    </source>
</evidence>
<name>A0AAD7ZDQ5_DIPPU</name>
<feature type="non-terminal residue" evidence="1">
    <location>
        <position position="91"/>
    </location>
</feature>
<dbReference type="Proteomes" id="UP001233999">
    <property type="component" value="Unassembled WGS sequence"/>
</dbReference>